<evidence type="ECO:0000313" key="4">
    <source>
        <dbReference type="Proteomes" id="UP000000390"/>
    </source>
</evidence>
<organism evidence="2 4">
    <name type="scientific">Halalkalicoccus jeotgali (strain DSM 18796 / CECT 7217 / JCM 14584 / KCTC 4019 / B3)</name>
    <dbReference type="NCBI Taxonomy" id="795797"/>
    <lineage>
        <taxon>Archaea</taxon>
        <taxon>Methanobacteriati</taxon>
        <taxon>Methanobacteriota</taxon>
        <taxon>Stenosarchaea group</taxon>
        <taxon>Halobacteria</taxon>
        <taxon>Halobacteriales</taxon>
        <taxon>Halococcaceae</taxon>
        <taxon>Halalkalicoccus</taxon>
    </lineage>
</organism>
<evidence type="ECO:0000256" key="1">
    <source>
        <dbReference type="SAM" id="MobiDB-lite"/>
    </source>
</evidence>
<dbReference type="EMBL" id="CP002064">
    <property type="protein sequence ID" value="ADJ16986.1"/>
    <property type="molecule type" value="Genomic_DNA"/>
</dbReference>
<dbReference type="Proteomes" id="UP000000390">
    <property type="component" value="Plasmid 2"/>
</dbReference>
<gene>
    <name evidence="2" type="ordered locus">HacjB3_18063</name>
    <name evidence="3" type="ordered locus">HacjB3_18218</name>
</gene>
<dbReference type="EMBL" id="CP002064">
    <property type="protein sequence ID" value="ADJ16955.1"/>
    <property type="molecule type" value="Genomic_DNA"/>
</dbReference>
<dbReference type="AlphaFoldDB" id="D8JC48"/>
<dbReference type="HOGENOM" id="CLU_2629582_0_0_2"/>
<evidence type="ECO:0000313" key="3">
    <source>
        <dbReference type="EMBL" id="ADJ16986.1"/>
    </source>
</evidence>
<evidence type="ECO:0000313" key="2">
    <source>
        <dbReference type="EMBL" id="ADJ16955.1"/>
    </source>
</evidence>
<dbReference type="RefSeq" id="WP_013199648.1">
    <property type="nucleotide sequence ID" value="NC_014299.1"/>
</dbReference>
<dbReference type="PATRIC" id="fig|795797.18.peg.3519"/>
<keyword evidence="2" id="KW-0614">Plasmid</keyword>
<dbReference type="GeneID" id="9421433"/>
<name>D8JC48_HALJB</name>
<proteinExistence type="predicted"/>
<geneLocation type="plasmid" evidence="2 4">
    <name>2</name>
</geneLocation>
<dbReference type="KEGG" id="hje:HacjB3_18218"/>
<reference evidence="2 4" key="1">
    <citation type="journal article" date="2010" name="J. Bacteriol.">
        <title>Complete genome sequence of Halalkalicoccus jeotgali B3(T), an extremely halophilic archaeon.</title>
        <authorList>
            <person name="Roh S.W."/>
            <person name="Nam Y.D."/>
            <person name="Nam S.H."/>
            <person name="Choi S.H."/>
            <person name="Park H.S."/>
            <person name="Bae J.W."/>
        </authorList>
    </citation>
    <scope>NUCLEOTIDE SEQUENCE [LARGE SCALE GENOMIC DNA]</scope>
    <source>
        <strain evidence="2">B3</strain>
        <strain evidence="4">DSM 18796 / CECT 7217 / JCM 14584 / KCTC 4019 / B3</strain>
        <plasmid evidence="4">2</plasmid>
    </source>
</reference>
<dbReference type="KEGG" id="hje:HacjB3_18063"/>
<protein>
    <submittedName>
        <fullName evidence="2">Uncharacterized protein</fullName>
    </submittedName>
</protein>
<sequence>MRSPRDLTSRVSDLEGGTGPENLPAAGIIVLLSTAKAGGSLLWEDKERGIILVDGEPHKVTDNAVEKLDLDPSISRG</sequence>
<feature type="region of interest" description="Disordered" evidence="1">
    <location>
        <begin position="1"/>
        <end position="22"/>
    </location>
</feature>
<accession>D8JC48</accession>